<dbReference type="EMBL" id="MT376729">
    <property type="protein sequence ID" value="QLJ84873.1"/>
    <property type="molecule type" value="Genomic_DNA"/>
</dbReference>
<dbReference type="InterPro" id="IPR036397">
    <property type="entry name" value="RNaseH_sf"/>
</dbReference>
<feature type="domain" description="Tc1-like transposase DDE" evidence="1">
    <location>
        <begin position="172"/>
        <end position="332"/>
    </location>
</feature>
<proteinExistence type="predicted"/>
<dbReference type="PANTHER" id="PTHR47326:SF1">
    <property type="entry name" value="HTH PSQ-TYPE DOMAIN-CONTAINING PROTEIN"/>
    <property type="match status" value="1"/>
</dbReference>
<organism evidence="2">
    <name type="scientific">Dichotomius schiffleri</name>
    <dbReference type="NCBI Taxonomy" id="1534479"/>
    <lineage>
        <taxon>Eukaryota</taxon>
        <taxon>Metazoa</taxon>
        <taxon>Ecdysozoa</taxon>
        <taxon>Arthropoda</taxon>
        <taxon>Hexapoda</taxon>
        <taxon>Insecta</taxon>
        <taxon>Pterygota</taxon>
        <taxon>Neoptera</taxon>
        <taxon>Endopterygota</taxon>
        <taxon>Coleoptera</taxon>
        <taxon>Polyphaga</taxon>
        <taxon>Scarabaeiformia</taxon>
        <taxon>Scarabaeidae</taxon>
        <taxon>Scarabaeinae</taxon>
        <taxon>Scarabaeinae incertae sedis</taxon>
        <taxon>Dichotomius</taxon>
    </lineage>
</organism>
<dbReference type="GO" id="GO:0003676">
    <property type="term" value="F:nucleic acid binding"/>
    <property type="evidence" value="ECO:0007669"/>
    <property type="project" value="InterPro"/>
</dbReference>
<evidence type="ECO:0000313" key="2">
    <source>
        <dbReference type="EMBL" id="QLJ84873.1"/>
    </source>
</evidence>
<sequence length="375" mass="44370">MKNKTLSCHRSVSDGVTFTIIMPRKFSNEEYADIHYVYGFCDGNAEASVREYGRRFPAKRLPNAQVFIDTHRRFRELGLRNHHDQNRNNIRGRNNQILQLFDVNRQLSTRKAAQQLQISQSRVWRTLRADHRKSFHLQPVQNLHPGDAERRVTFCEWLLHESENNHGFLHKILWTDEASFTRRGVVNYHNLHVWAHDNPHEIRPRSFQNEFSVNVWIGILHNNVCGPHFLPPRLNSELFYEFLNTSLPDLLEDVPLYWRNGSWIQLDGAPAHYGLIVRQWLNTNYPQRWIGRLGPVLWPPRSPDLNPLDFYVWGMLKDKVYATPVNTREQLILKIEEACNEMRQNPLQITRAIDSLVRRCRRCIAVNGHYFEQQN</sequence>
<evidence type="ECO:0000259" key="1">
    <source>
        <dbReference type="Pfam" id="PF13358"/>
    </source>
</evidence>
<dbReference type="PANTHER" id="PTHR47326">
    <property type="entry name" value="TRANSPOSABLE ELEMENT TC3 TRANSPOSASE-LIKE PROTEIN"/>
    <property type="match status" value="1"/>
</dbReference>
<dbReference type="Pfam" id="PF13358">
    <property type="entry name" value="DDE_3"/>
    <property type="match status" value="1"/>
</dbReference>
<accession>A0A7D6BWR8</accession>
<dbReference type="InterPro" id="IPR038717">
    <property type="entry name" value="Tc1-like_DDE_dom"/>
</dbReference>
<dbReference type="AlphaFoldDB" id="A0A7D6BWR8"/>
<name>A0A7D6BWR8_9SCAR</name>
<protein>
    <submittedName>
        <fullName evidence="2">Transposase-like protein</fullName>
    </submittedName>
</protein>
<dbReference type="Gene3D" id="3.30.420.10">
    <property type="entry name" value="Ribonuclease H-like superfamily/Ribonuclease H"/>
    <property type="match status" value="1"/>
</dbReference>
<reference evidence="2" key="1">
    <citation type="journal article" date="2020" name="Mol. Genet. Genomics">
        <title>Diverse mobilome of Dichotomius (Luederwaldtinia) schiffleri (Coleoptera: Scarabaeidae) reveals long-range horizontal transfer events of DNA transposons.</title>
        <authorList>
            <person name="Amorim I.C."/>
            <person name="Melo E.S."/>
            <person name="Moura R.C."/>
            <person name="Wallau G.L."/>
        </authorList>
    </citation>
    <scope>NUCLEOTIDE SEQUENCE</scope>
</reference>